<comment type="caution">
    <text evidence="2">The sequence shown here is derived from an EMBL/GenBank/DDBJ whole genome shotgun (WGS) entry which is preliminary data.</text>
</comment>
<evidence type="ECO:0000313" key="3">
    <source>
        <dbReference type="Proteomes" id="UP000721861"/>
    </source>
</evidence>
<gene>
    <name evidence="2" type="ORF">KEM09_19020</name>
</gene>
<accession>A0ABS5KEN7</accession>
<proteinExistence type="predicted"/>
<evidence type="ECO:0008006" key="4">
    <source>
        <dbReference type="Google" id="ProtNLM"/>
    </source>
</evidence>
<dbReference type="RefSeq" id="WP_212230739.1">
    <property type="nucleotide sequence ID" value="NZ_JAGUCN010000029.1"/>
</dbReference>
<dbReference type="EMBL" id="JAGUCN010000029">
    <property type="protein sequence ID" value="MBS2213510.1"/>
    <property type="molecule type" value="Genomic_DNA"/>
</dbReference>
<sequence>MQNNEFHKKYRELLEQDALQAPDDVWMNISEALDTDALPVEPNDEVQAMIDEVWGGITNELDVDEVWDTISEQLDKEEKRSVFIRYWRWLAAAIIVLLIGVGGILQIFTPEPTQPRIAKMHQYNKQGHQPADEVQNSDLVSAELLSDEVVAGVSDGPNEELSNQENTNETYIATLLRDEPGVKTSNTIHPNEESSTVACFPIPASGSFSLPHLNTPLEGKAAYIQLPDGVNINRAASLRQYRQPNTYWMADFAPIQALDEGGELLHDRRDSRWTTGVVTAVKNTYLLNQETLDGFSPAGMNNASLAFMPDVGLNLQYALNRRYVLESNVFVSSTTKQSYNFYSYGEYVSKDMQLHYLATELLLKQNARRSFFKDKLIRRNVAGVYLAHMQSASEQVGSEVMDVSSKYASFDYGLMLGQELELRSSGPVKVSTGIAIKYGLPNVYVGDAQVPGQFNKTHNASIEFRVGIAYRWKAKAGIDHYLGFNPKKQRK</sequence>
<evidence type="ECO:0000256" key="1">
    <source>
        <dbReference type="SAM" id="Phobius"/>
    </source>
</evidence>
<organism evidence="2 3">
    <name type="scientific">Carboxylicivirga mesophila</name>
    <dbReference type="NCBI Taxonomy" id="1166478"/>
    <lineage>
        <taxon>Bacteria</taxon>
        <taxon>Pseudomonadati</taxon>
        <taxon>Bacteroidota</taxon>
        <taxon>Bacteroidia</taxon>
        <taxon>Marinilabiliales</taxon>
        <taxon>Marinilabiliaceae</taxon>
        <taxon>Carboxylicivirga</taxon>
    </lineage>
</organism>
<keyword evidence="3" id="KW-1185">Reference proteome</keyword>
<feature type="transmembrane region" description="Helical" evidence="1">
    <location>
        <begin position="86"/>
        <end position="108"/>
    </location>
</feature>
<name>A0ABS5KEN7_9BACT</name>
<dbReference type="Proteomes" id="UP000721861">
    <property type="component" value="Unassembled WGS sequence"/>
</dbReference>
<keyword evidence="1" id="KW-0812">Transmembrane</keyword>
<keyword evidence="1" id="KW-0472">Membrane</keyword>
<evidence type="ECO:0000313" key="2">
    <source>
        <dbReference type="EMBL" id="MBS2213510.1"/>
    </source>
</evidence>
<protein>
    <recommendedName>
        <fullName evidence="4">Outer membrane protein beta-barrel domain-containing protein</fullName>
    </recommendedName>
</protein>
<reference evidence="2 3" key="1">
    <citation type="journal article" date="2014" name="Int. J. Syst. Evol. Microbiol.">
        <title>Carboxylicivirga gen. nov. in the family Marinilabiliaceae with two novel species, Carboxylicivirga mesophila sp. nov. and Carboxylicivirga taeanensis sp. nov., and reclassification of Cytophaga fermentans as Saccharicrinis fermentans gen. nov., comb. nov.</title>
        <authorList>
            <person name="Yang S.H."/>
            <person name="Seo H.S."/>
            <person name="Woo J.H."/>
            <person name="Oh H.M."/>
            <person name="Jang H."/>
            <person name="Lee J.H."/>
            <person name="Kim S.J."/>
            <person name="Kwon K.K."/>
        </authorList>
    </citation>
    <scope>NUCLEOTIDE SEQUENCE [LARGE SCALE GENOMIC DNA]</scope>
    <source>
        <strain evidence="2 3">JCM 18290</strain>
    </source>
</reference>
<keyword evidence="1" id="KW-1133">Transmembrane helix</keyword>